<name>A0A7X0MAB8_9HYPH</name>
<dbReference type="Proteomes" id="UP000565576">
    <property type="component" value="Unassembled WGS sequence"/>
</dbReference>
<evidence type="ECO:0000313" key="3">
    <source>
        <dbReference type="Proteomes" id="UP000565576"/>
    </source>
</evidence>
<protein>
    <recommendedName>
        <fullName evidence="4">DUF2502 domain-containing protein</fullName>
    </recommendedName>
</protein>
<accession>A0A7X0MAB8</accession>
<dbReference type="AlphaFoldDB" id="A0A7X0MAB8"/>
<feature type="signal peptide" evidence="1">
    <location>
        <begin position="1"/>
        <end position="27"/>
    </location>
</feature>
<reference evidence="2 3" key="1">
    <citation type="submission" date="2020-08" db="EMBL/GenBank/DDBJ databases">
        <title>Genomic Encyclopedia of Type Strains, Phase IV (KMG-V): Genome sequencing to study the core and pangenomes of soil and plant-associated prokaryotes.</title>
        <authorList>
            <person name="Whitman W."/>
        </authorList>
    </citation>
    <scope>NUCLEOTIDE SEQUENCE [LARGE SCALE GENOMIC DNA]</scope>
    <source>
        <strain evidence="2 3">SEMIA 4060</strain>
    </source>
</reference>
<evidence type="ECO:0000256" key="1">
    <source>
        <dbReference type="SAM" id="SignalP"/>
    </source>
</evidence>
<dbReference type="RefSeq" id="WP_184702064.1">
    <property type="nucleotide sequence ID" value="NZ_JACHBG010000001.1"/>
</dbReference>
<evidence type="ECO:0000313" key="2">
    <source>
        <dbReference type="EMBL" id="MBB6483607.1"/>
    </source>
</evidence>
<dbReference type="EMBL" id="JACHBG010000001">
    <property type="protein sequence ID" value="MBB6483607.1"/>
    <property type="molecule type" value="Genomic_DNA"/>
</dbReference>
<feature type="chain" id="PRO_5030509277" description="DUF2502 domain-containing protein" evidence="1">
    <location>
        <begin position="28"/>
        <end position="109"/>
    </location>
</feature>
<proteinExistence type="predicted"/>
<sequence>MKYIASIALTAALTVGSLLSVALPTMAAPLGVSPALPPNVILVQEQGSRWHPDSDYDRRSYWRARHHWRDDEERDWDRRHWNRGWHRGWYDDRPYYHRHHGGVMLEIRP</sequence>
<evidence type="ECO:0008006" key="4">
    <source>
        <dbReference type="Google" id="ProtNLM"/>
    </source>
</evidence>
<organism evidence="2 3">
    <name type="scientific">Rhizobium lusitanum</name>
    <dbReference type="NCBI Taxonomy" id="293958"/>
    <lineage>
        <taxon>Bacteria</taxon>
        <taxon>Pseudomonadati</taxon>
        <taxon>Pseudomonadota</taxon>
        <taxon>Alphaproteobacteria</taxon>
        <taxon>Hyphomicrobiales</taxon>
        <taxon>Rhizobiaceae</taxon>
        <taxon>Rhizobium/Agrobacterium group</taxon>
        <taxon>Rhizobium</taxon>
    </lineage>
</organism>
<gene>
    <name evidence="2" type="ORF">GGD46_000850</name>
</gene>
<keyword evidence="1" id="KW-0732">Signal</keyword>
<comment type="caution">
    <text evidence="2">The sequence shown here is derived from an EMBL/GenBank/DDBJ whole genome shotgun (WGS) entry which is preliminary data.</text>
</comment>